<dbReference type="VEuPathDB" id="TriTrypDB:BSAL_41160"/>
<keyword evidence="6" id="KW-1185">Reference proteome</keyword>
<evidence type="ECO:0000313" key="6">
    <source>
        <dbReference type="Proteomes" id="UP000051952"/>
    </source>
</evidence>
<evidence type="ECO:0000256" key="1">
    <source>
        <dbReference type="PROSITE-ProRule" id="PRU00176"/>
    </source>
</evidence>
<name>A0A0S4JUP2_BODSA</name>
<dbReference type="GO" id="GO:0003723">
    <property type="term" value="F:RNA binding"/>
    <property type="evidence" value="ECO:0007669"/>
    <property type="project" value="UniProtKB-UniRule"/>
</dbReference>
<dbReference type="CDD" id="cd12422">
    <property type="entry name" value="RRM2_PTBP1_hnRNPL_like"/>
    <property type="match status" value="1"/>
</dbReference>
<dbReference type="CDD" id="cd12421">
    <property type="entry name" value="RRM1_PTBP1_hnRNPL_like"/>
    <property type="match status" value="1"/>
</dbReference>
<proteinExistence type="predicted"/>
<protein>
    <submittedName>
        <fullName evidence="5">RNA-binding protein, putative</fullName>
    </submittedName>
</protein>
<feature type="compositionally biased region" description="Low complexity" evidence="2">
    <location>
        <begin position="383"/>
        <end position="404"/>
    </location>
</feature>
<feature type="region of interest" description="Disordered" evidence="2">
    <location>
        <begin position="359"/>
        <end position="404"/>
    </location>
</feature>
<feature type="domain" description="RRM" evidence="4">
    <location>
        <begin position="206"/>
        <end position="300"/>
    </location>
</feature>
<accession>A0A0S4JUP2</accession>
<keyword evidence="1" id="KW-0694">RNA-binding</keyword>
<feature type="compositionally biased region" description="Basic residues" evidence="2">
    <location>
        <begin position="365"/>
        <end position="374"/>
    </location>
</feature>
<dbReference type="EMBL" id="CYKH01002126">
    <property type="protein sequence ID" value="CUG93165.1"/>
    <property type="molecule type" value="Genomic_DNA"/>
</dbReference>
<dbReference type="Proteomes" id="UP000051952">
    <property type="component" value="Unassembled WGS sequence"/>
</dbReference>
<dbReference type="PANTHER" id="PTHR15592">
    <property type="entry name" value="MATRIN 3/NUCLEAR PROTEIN 220-RELATED"/>
    <property type="match status" value="1"/>
</dbReference>
<dbReference type="SUPFAM" id="SSF54928">
    <property type="entry name" value="RNA-binding domain, RBD"/>
    <property type="match status" value="2"/>
</dbReference>
<dbReference type="InterPro" id="IPR035979">
    <property type="entry name" value="RBD_domain_sf"/>
</dbReference>
<dbReference type="InterPro" id="IPR000504">
    <property type="entry name" value="RRM_dom"/>
</dbReference>
<dbReference type="Gene3D" id="3.30.70.330">
    <property type="match status" value="2"/>
</dbReference>
<evidence type="ECO:0000256" key="2">
    <source>
        <dbReference type="SAM" id="MobiDB-lite"/>
    </source>
</evidence>
<evidence type="ECO:0000259" key="4">
    <source>
        <dbReference type="PROSITE" id="PS50102"/>
    </source>
</evidence>
<feature type="signal peptide" evidence="3">
    <location>
        <begin position="1"/>
        <end position="25"/>
    </location>
</feature>
<feature type="chain" id="PRO_5006622709" evidence="3">
    <location>
        <begin position="26"/>
        <end position="404"/>
    </location>
</feature>
<dbReference type="OrthoDB" id="296632at2759"/>
<dbReference type="Pfam" id="PF00076">
    <property type="entry name" value="RRM_1"/>
    <property type="match status" value="1"/>
</dbReference>
<keyword evidence="3" id="KW-0732">Signal</keyword>
<dbReference type="PROSITE" id="PS50102">
    <property type="entry name" value="RRM"/>
    <property type="match status" value="2"/>
</dbReference>
<evidence type="ECO:0000256" key="3">
    <source>
        <dbReference type="SAM" id="SignalP"/>
    </source>
</evidence>
<dbReference type="AlphaFoldDB" id="A0A0S4JUP2"/>
<dbReference type="InterPro" id="IPR012677">
    <property type="entry name" value="Nucleotide-bd_a/b_plait_sf"/>
</dbReference>
<sequence length="404" mass="45331">MFTVFSLFQLHTHACVCPAIGGGEGESSTVSPFQVTPFLRTMYQDQGQQQQPPQHQQPFMHQFMQQPQGLPPGLPMGPYGMMPMQAPPGQFPPRLRPPRGAMDPTKPQIPRSNEIGDSSRVIHMRNVTPEVSQLSIQNLVQSFGRIANIVMLRQKNQALVEMESQQSAQQLVDFFKDPGFAEIDGRRVYVRFSNHQELTATQHTSKTLLVSMFNTQYDVSAAAQITPSIVYQIFGSYGTVEKIVVLPKNDSSAQNHNRVQALVQFENKEVAETVKNTLQGQPVTLGETVTFTLDIQFSKMEEIKASSPHNSLVIPKGATPQQSQQLAMQQHMASIQHLQQQQHQQFLMSQHQMFVQDPAVQQPQQHHHHHHHHQQMLPPPQQQAPGAGPQQPQQGGAQGQPMWN</sequence>
<reference evidence="6" key="1">
    <citation type="submission" date="2015-09" db="EMBL/GenBank/DDBJ databases">
        <authorList>
            <consortium name="Pathogen Informatics"/>
        </authorList>
    </citation>
    <scope>NUCLEOTIDE SEQUENCE [LARGE SCALE GENOMIC DNA]</scope>
    <source>
        <strain evidence="6">Lake Konstanz</strain>
    </source>
</reference>
<gene>
    <name evidence="5" type="ORF">BSAL_41160</name>
</gene>
<dbReference type="SMART" id="SM00360">
    <property type="entry name" value="RRM"/>
    <property type="match status" value="2"/>
</dbReference>
<dbReference type="Pfam" id="PF13893">
    <property type="entry name" value="RRM_5"/>
    <property type="match status" value="1"/>
</dbReference>
<evidence type="ECO:0000313" key="5">
    <source>
        <dbReference type="EMBL" id="CUG93165.1"/>
    </source>
</evidence>
<feature type="domain" description="RRM" evidence="4">
    <location>
        <begin position="120"/>
        <end position="195"/>
    </location>
</feature>
<organism evidence="5 6">
    <name type="scientific">Bodo saltans</name>
    <name type="common">Flagellated protozoan</name>
    <dbReference type="NCBI Taxonomy" id="75058"/>
    <lineage>
        <taxon>Eukaryota</taxon>
        <taxon>Discoba</taxon>
        <taxon>Euglenozoa</taxon>
        <taxon>Kinetoplastea</taxon>
        <taxon>Metakinetoplastina</taxon>
        <taxon>Eubodonida</taxon>
        <taxon>Bodonidae</taxon>
        <taxon>Bodo</taxon>
    </lineage>
</organism>